<sequence>MRVARQIQTGKRVVSVAESEGESLILVGQKSPVENFTSSLSSKDIWANPSYTGPAIGLGGGEETTPAAIHVAAVESHIEGYNPYSPFVFGAGPIVTRKFRKWKQAARVSEKYSFDLLCHELMFQVGSKWSSSAFI</sequence>
<accession>A0A1R3J6M9</accession>
<name>A0A1R3J6M9_9ROSI</name>
<gene>
    <name evidence="1" type="ORF">COLO4_19143</name>
</gene>
<evidence type="ECO:0000313" key="1">
    <source>
        <dbReference type="EMBL" id="OMO90481.1"/>
    </source>
</evidence>
<comment type="caution">
    <text evidence="1">The sequence shown here is derived from an EMBL/GenBank/DDBJ whole genome shotgun (WGS) entry which is preliminary data.</text>
</comment>
<proteinExistence type="predicted"/>
<organism evidence="1 2">
    <name type="scientific">Corchorus olitorius</name>
    <dbReference type="NCBI Taxonomy" id="93759"/>
    <lineage>
        <taxon>Eukaryota</taxon>
        <taxon>Viridiplantae</taxon>
        <taxon>Streptophyta</taxon>
        <taxon>Embryophyta</taxon>
        <taxon>Tracheophyta</taxon>
        <taxon>Spermatophyta</taxon>
        <taxon>Magnoliopsida</taxon>
        <taxon>eudicotyledons</taxon>
        <taxon>Gunneridae</taxon>
        <taxon>Pentapetalae</taxon>
        <taxon>rosids</taxon>
        <taxon>malvids</taxon>
        <taxon>Malvales</taxon>
        <taxon>Malvaceae</taxon>
        <taxon>Grewioideae</taxon>
        <taxon>Apeibeae</taxon>
        <taxon>Corchorus</taxon>
    </lineage>
</organism>
<reference evidence="2" key="1">
    <citation type="submission" date="2013-09" db="EMBL/GenBank/DDBJ databases">
        <title>Corchorus olitorius genome sequencing.</title>
        <authorList>
            <person name="Alam M."/>
            <person name="Haque M.S."/>
            <person name="Islam M.S."/>
            <person name="Emdad E.M."/>
            <person name="Islam M.M."/>
            <person name="Ahmed B."/>
            <person name="Halim A."/>
            <person name="Hossen Q.M.M."/>
            <person name="Hossain M.Z."/>
            <person name="Ahmed R."/>
            <person name="Khan M.M."/>
            <person name="Islam R."/>
            <person name="Rashid M.M."/>
            <person name="Khan S.A."/>
            <person name="Rahman M.S."/>
            <person name="Alam M."/>
            <person name="Yahiya A.S."/>
            <person name="Khan M.S."/>
            <person name="Azam M.S."/>
            <person name="Haque T."/>
            <person name="Lashkar M.Z.H."/>
            <person name="Akhand A.I."/>
            <person name="Morshed G."/>
            <person name="Roy S."/>
            <person name="Uddin K.S."/>
            <person name="Rabeya T."/>
            <person name="Hossain A.S."/>
            <person name="Chowdhury A."/>
            <person name="Snigdha A.R."/>
            <person name="Mortoza M.S."/>
            <person name="Matin S.A."/>
            <person name="Hoque S.M.E."/>
            <person name="Islam M.K."/>
            <person name="Roy D.K."/>
            <person name="Haider R."/>
            <person name="Moosa M.M."/>
            <person name="Elias S.M."/>
            <person name="Hasan A.M."/>
            <person name="Jahan S."/>
            <person name="Shafiuddin M."/>
            <person name="Mahmood N."/>
            <person name="Shommy N.S."/>
        </authorList>
    </citation>
    <scope>NUCLEOTIDE SEQUENCE [LARGE SCALE GENOMIC DNA]</scope>
    <source>
        <strain evidence="2">cv. O-4</strain>
    </source>
</reference>
<dbReference type="EMBL" id="AWUE01016549">
    <property type="protein sequence ID" value="OMO90481.1"/>
    <property type="molecule type" value="Genomic_DNA"/>
</dbReference>
<evidence type="ECO:0000313" key="2">
    <source>
        <dbReference type="Proteomes" id="UP000187203"/>
    </source>
</evidence>
<dbReference type="Proteomes" id="UP000187203">
    <property type="component" value="Unassembled WGS sequence"/>
</dbReference>
<protein>
    <submittedName>
        <fullName evidence="1">Uncharacterized protein</fullName>
    </submittedName>
</protein>
<dbReference type="AlphaFoldDB" id="A0A1R3J6M9"/>
<keyword evidence="2" id="KW-1185">Reference proteome</keyword>